<feature type="signal peptide" evidence="2">
    <location>
        <begin position="1"/>
        <end position="24"/>
    </location>
</feature>
<organism evidence="3 4">
    <name type="scientific">Phreatobacter cathodiphilus</name>
    <dbReference type="NCBI Taxonomy" id="1868589"/>
    <lineage>
        <taxon>Bacteria</taxon>
        <taxon>Pseudomonadati</taxon>
        <taxon>Pseudomonadota</taxon>
        <taxon>Alphaproteobacteria</taxon>
        <taxon>Hyphomicrobiales</taxon>
        <taxon>Phreatobacteraceae</taxon>
        <taxon>Phreatobacter</taxon>
    </lineage>
</organism>
<keyword evidence="4" id="KW-1185">Reference proteome</keyword>
<feature type="region of interest" description="Disordered" evidence="1">
    <location>
        <begin position="22"/>
        <end position="44"/>
    </location>
</feature>
<evidence type="ECO:0000313" key="3">
    <source>
        <dbReference type="EMBL" id="AVO45536.1"/>
    </source>
</evidence>
<sequence>MAGLHRRYALALGLCLIVATPSHSGNPPLTGPTVPSAPDKDDPPLVRPGHFAVREEFEAARRAGTRAALELFIARHPGDPLADEARRLLSTLPR</sequence>
<reference evidence="3 4" key="1">
    <citation type="submission" date="2018-03" db="EMBL/GenBank/DDBJ databases">
        <title>Genome sequencing of Phreatobacter sp.</title>
        <authorList>
            <person name="Kim S.-J."/>
            <person name="Heo J."/>
            <person name="Kwon S.-W."/>
        </authorList>
    </citation>
    <scope>NUCLEOTIDE SEQUENCE [LARGE SCALE GENOMIC DNA]</scope>
    <source>
        <strain evidence="3 4">S-12</strain>
    </source>
</reference>
<dbReference type="EMBL" id="CP027668">
    <property type="protein sequence ID" value="AVO45536.1"/>
    <property type="molecule type" value="Genomic_DNA"/>
</dbReference>
<dbReference type="Proteomes" id="UP000237889">
    <property type="component" value="Chromosome"/>
</dbReference>
<keyword evidence="2" id="KW-0732">Signal</keyword>
<evidence type="ECO:0000256" key="2">
    <source>
        <dbReference type="SAM" id="SignalP"/>
    </source>
</evidence>
<dbReference type="AlphaFoldDB" id="A0A2S0NBV6"/>
<protein>
    <submittedName>
        <fullName evidence="3">Uncharacterized protein</fullName>
    </submittedName>
</protein>
<accession>A0A2S0NBV6</accession>
<evidence type="ECO:0000256" key="1">
    <source>
        <dbReference type="SAM" id="MobiDB-lite"/>
    </source>
</evidence>
<evidence type="ECO:0000313" key="4">
    <source>
        <dbReference type="Proteomes" id="UP000237889"/>
    </source>
</evidence>
<name>A0A2S0NBV6_9HYPH</name>
<proteinExistence type="predicted"/>
<dbReference type="KEGG" id="phr:C6569_10925"/>
<feature type="chain" id="PRO_5015397605" evidence="2">
    <location>
        <begin position="25"/>
        <end position="94"/>
    </location>
</feature>
<gene>
    <name evidence="3" type="ORF">C6569_10925</name>
</gene>